<dbReference type="InterPro" id="IPR036271">
    <property type="entry name" value="Tet_transcr_reg_TetR-rel_C_sf"/>
</dbReference>
<proteinExistence type="predicted"/>
<dbReference type="RefSeq" id="WP_266001025.1">
    <property type="nucleotide sequence ID" value="NZ_JAPJDN010000059.1"/>
</dbReference>
<sequence>MMYLGEALHLRYGDRGLNETMNNRALGDKRVAEVRDRHRAILIALVDNAKAQGVVRPDFDQSDLIFFS</sequence>
<keyword evidence="2" id="KW-1185">Reference proteome</keyword>
<dbReference type="EMBL" id="JAPJDO010000059">
    <property type="protein sequence ID" value="MCX2941136.1"/>
    <property type="molecule type" value="Genomic_DNA"/>
</dbReference>
<protein>
    <submittedName>
        <fullName evidence="1">Uncharacterized protein</fullName>
    </submittedName>
</protein>
<dbReference type="Gene3D" id="1.10.357.10">
    <property type="entry name" value="Tetracycline Repressor, domain 2"/>
    <property type="match status" value="1"/>
</dbReference>
<name>A0ABT3SNM9_9MYCO</name>
<evidence type="ECO:0000313" key="2">
    <source>
        <dbReference type="Proteomes" id="UP001300745"/>
    </source>
</evidence>
<accession>A0ABT3SNM9</accession>
<gene>
    <name evidence="1" type="ORF">ORI27_31050</name>
</gene>
<dbReference type="SUPFAM" id="SSF48498">
    <property type="entry name" value="Tetracyclin repressor-like, C-terminal domain"/>
    <property type="match status" value="1"/>
</dbReference>
<evidence type="ECO:0000313" key="1">
    <source>
        <dbReference type="EMBL" id="MCX2941136.1"/>
    </source>
</evidence>
<dbReference type="Proteomes" id="UP001300745">
    <property type="component" value="Unassembled WGS sequence"/>
</dbReference>
<comment type="caution">
    <text evidence="1">The sequence shown here is derived from an EMBL/GenBank/DDBJ whole genome shotgun (WGS) entry which is preliminary data.</text>
</comment>
<reference evidence="1 2" key="1">
    <citation type="submission" date="2022-11" db="EMBL/GenBank/DDBJ databases">
        <title>Mycobacterium sp. nov.</title>
        <authorList>
            <person name="Papic B."/>
            <person name="Spicic S."/>
            <person name="Duvnjak S."/>
        </authorList>
    </citation>
    <scope>NUCLEOTIDE SEQUENCE [LARGE SCALE GENOMIC DNA]</scope>
    <source>
        <strain evidence="1 2">CVI_P4</strain>
    </source>
</reference>
<organism evidence="1 2">
    <name type="scientific">Mycobacterium pinniadriaticum</name>
    <dbReference type="NCBI Taxonomy" id="2994102"/>
    <lineage>
        <taxon>Bacteria</taxon>
        <taxon>Bacillati</taxon>
        <taxon>Actinomycetota</taxon>
        <taxon>Actinomycetes</taxon>
        <taxon>Mycobacteriales</taxon>
        <taxon>Mycobacteriaceae</taxon>
        <taxon>Mycobacterium</taxon>
    </lineage>
</organism>